<dbReference type="PANTHER" id="PTHR34298">
    <property type="entry name" value="SEGREGATION AND CONDENSATION PROTEIN B"/>
    <property type="match status" value="1"/>
</dbReference>
<reference evidence="6 7" key="1">
    <citation type="journal article" date="2017" name="BMC Genomics">
        <title>Comparative genomic and phylogenomic analyses of the Bifidobacteriaceae family.</title>
        <authorList>
            <person name="Lugli G.A."/>
            <person name="Milani C."/>
            <person name="Turroni F."/>
            <person name="Duranti S."/>
            <person name="Mancabelli L."/>
            <person name="Mangifesta M."/>
            <person name="Ferrario C."/>
            <person name="Modesto M."/>
            <person name="Mattarelli P."/>
            <person name="Jiri K."/>
            <person name="van Sinderen D."/>
            <person name="Ventura M."/>
        </authorList>
    </citation>
    <scope>NUCLEOTIDE SEQUENCE [LARGE SCALE GENOMIC DNA]</scope>
    <source>
        <strain evidence="6 7">DSM 22924</strain>
    </source>
</reference>
<sequence>MSAQEQDQCSTGVEVPQESLPSVSDYPGGLSACLEAILMAADQPQEAADLSRILRVDTKDVEECLSELATHFANEGHGFCLQHTARGWLFASDAAYQDIVASFITDPQSSRLSQAALESLAIVAYRQPVTRAQVAGIRGVNSDGVIRTLLVRGLIREDGLDHETRASLLTTTPLFLEKMGIDSVDQLPSLAPFLPEEDMAVTEISQHLQEDILR</sequence>
<keyword evidence="4" id="KW-0131">Cell cycle</keyword>
<dbReference type="GO" id="GO:0051304">
    <property type="term" value="P:chromosome separation"/>
    <property type="evidence" value="ECO:0007669"/>
    <property type="project" value="InterPro"/>
</dbReference>
<evidence type="ECO:0000313" key="6">
    <source>
        <dbReference type="EMBL" id="OZG48620.1"/>
    </source>
</evidence>
<protein>
    <submittedName>
        <fullName evidence="6">SMC-Scp complex subunit ScpB</fullName>
    </submittedName>
</protein>
<gene>
    <name evidence="6" type="ORF">BOCO_1316</name>
</gene>
<dbReference type="Gene3D" id="1.10.10.10">
    <property type="entry name" value="Winged helix-like DNA-binding domain superfamily/Winged helix DNA-binding domain"/>
    <property type="match status" value="2"/>
</dbReference>
<dbReference type="NCBIfam" id="TIGR00281">
    <property type="entry name" value="SMC-Scp complex subunit ScpB"/>
    <property type="match status" value="1"/>
</dbReference>
<name>A0A261EP33_9BIFI</name>
<comment type="caution">
    <text evidence="6">The sequence shown here is derived from an EMBL/GenBank/DDBJ whole genome shotgun (WGS) entry which is preliminary data.</text>
</comment>
<evidence type="ECO:0000313" key="7">
    <source>
        <dbReference type="Proteomes" id="UP000216004"/>
    </source>
</evidence>
<evidence type="ECO:0000256" key="4">
    <source>
        <dbReference type="ARBA" id="ARBA00023306"/>
    </source>
</evidence>
<dbReference type="GO" id="GO:0051301">
    <property type="term" value="P:cell division"/>
    <property type="evidence" value="ECO:0007669"/>
    <property type="project" value="UniProtKB-KW"/>
</dbReference>
<dbReference type="AlphaFoldDB" id="A0A261EP33"/>
<dbReference type="Pfam" id="PF04079">
    <property type="entry name" value="SMC_ScpB"/>
    <property type="match status" value="1"/>
</dbReference>
<feature type="compositionally biased region" description="Polar residues" evidence="5">
    <location>
        <begin position="1"/>
        <end position="11"/>
    </location>
</feature>
<dbReference type="Proteomes" id="UP000216004">
    <property type="component" value="Unassembled WGS sequence"/>
</dbReference>
<dbReference type="OrthoDB" id="9806226at2"/>
<evidence type="ECO:0000256" key="2">
    <source>
        <dbReference type="ARBA" id="ARBA00022618"/>
    </source>
</evidence>
<dbReference type="EMBL" id="MWWS01000009">
    <property type="protein sequence ID" value="OZG48620.1"/>
    <property type="molecule type" value="Genomic_DNA"/>
</dbReference>
<dbReference type="InterPro" id="IPR036388">
    <property type="entry name" value="WH-like_DNA-bd_sf"/>
</dbReference>
<keyword evidence="3" id="KW-0159">Chromosome partition</keyword>
<accession>A0A261EP33</accession>
<evidence type="ECO:0000256" key="5">
    <source>
        <dbReference type="SAM" id="MobiDB-lite"/>
    </source>
</evidence>
<keyword evidence="1" id="KW-0963">Cytoplasm</keyword>
<dbReference type="InterPro" id="IPR005234">
    <property type="entry name" value="ScpB_csome_segregation"/>
</dbReference>
<dbReference type="PANTHER" id="PTHR34298:SF2">
    <property type="entry name" value="SEGREGATION AND CONDENSATION PROTEIN B"/>
    <property type="match status" value="1"/>
</dbReference>
<keyword evidence="2" id="KW-0132">Cell division</keyword>
<dbReference type="SUPFAM" id="SSF46785">
    <property type="entry name" value="Winged helix' DNA-binding domain"/>
    <property type="match status" value="2"/>
</dbReference>
<organism evidence="6 7">
    <name type="scientific">Bombiscardovia coagulans</name>
    <dbReference type="NCBI Taxonomy" id="686666"/>
    <lineage>
        <taxon>Bacteria</taxon>
        <taxon>Bacillati</taxon>
        <taxon>Actinomycetota</taxon>
        <taxon>Actinomycetes</taxon>
        <taxon>Bifidobacteriales</taxon>
        <taxon>Bifidobacteriaceae</taxon>
        <taxon>Bombiscardovia</taxon>
    </lineage>
</organism>
<evidence type="ECO:0000256" key="1">
    <source>
        <dbReference type="ARBA" id="ARBA00022490"/>
    </source>
</evidence>
<dbReference type="InterPro" id="IPR036390">
    <property type="entry name" value="WH_DNA-bd_sf"/>
</dbReference>
<evidence type="ECO:0000256" key="3">
    <source>
        <dbReference type="ARBA" id="ARBA00022829"/>
    </source>
</evidence>
<feature type="region of interest" description="Disordered" evidence="5">
    <location>
        <begin position="1"/>
        <end position="23"/>
    </location>
</feature>
<proteinExistence type="predicted"/>
<keyword evidence="7" id="KW-1185">Reference proteome</keyword>